<evidence type="ECO:0000259" key="2">
    <source>
        <dbReference type="Pfam" id="PF20994"/>
    </source>
</evidence>
<keyword evidence="4" id="KW-1185">Reference proteome</keyword>
<evidence type="ECO:0000256" key="1">
    <source>
        <dbReference type="SAM" id="MobiDB-lite"/>
    </source>
</evidence>
<dbReference type="Proteomes" id="UP001280581">
    <property type="component" value="Unassembled WGS sequence"/>
</dbReference>
<sequence>MAPIDREEREARRQQRKRGAGTTAAITDFNFNFNFGPPAAKQSSLPPQRNQRTPTPRQQTPRARNSSAKRHRSASIPRSSGVRRQSTPRTFVTPQLGKRKRGSKDAQELDQDDGQPDELSPDQNNETNSVERERRVVATVSPVREEVDEEPEEPDELAMDIQAAFGLEDTPAPASSSREKSQSVTRLSSRRSKSTEAPPETPTVLSSRRSRKSSSRSLVPATPNIASVVEEEDELTPAPASVTPRVIGEESITEVVTQEEDEIDELSSPAQLANVESDPTPEAPKTRRSSPPRTRQPDKWISPVSAKRGTPKRVVAEEEDERRSTPASPKGRPKKTRLSAQESADAEDSLDELSPEPVETREPSAKRKNGKQPAQSRKEPTPVLSPEVESALEDAEQEPEDERVQEPEDEPTIHILPLPRENPVKRIKNQAPRAKRKPSGPKQAISVMRIKGSTVKGVTVADTTRTILEENIDDQVQRMASKMQTADDSSRRKKLRSHINLALAFKESVVEKLMDLQDANDTLSAGFKKRKLLKKDNVERRKEILTIQNSRHEVALEMDDERAVYDAAKARAEAKSKLSANMFDIQAAVQSGRERARREGRENEGAERPLSMLLDTIGRQVGSVGGGLLARMQHFNEGLERAAGWIEGRA</sequence>
<proteinExistence type="predicted"/>
<feature type="compositionally biased region" description="Low complexity" evidence="1">
    <location>
        <begin position="46"/>
        <end position="62"/>
    </location>
</feature>
<feature type="compositionally biased region" description="Acidic residues" evidence="1">
    <location>
        <begin position="146"/>
        <end position="158"/>
    </location>
</feature>
<feature type="compositionally biased region" description="Polar residues" evidence="1">
    <location>
        <begin position="76"/>
        <end position="93"/>
    </location>
</feature>
<name>A0AAN6M750_9PLEO</name>
<gene>
    <name evidence="3" type="ORF">GRF29_1g2993810</name>
</gene>
<evidence type="ECO:0000313" key="4">
    <source>
        <dbReference type="Proteomes" id="UP001280581"/>
    </source>
</evidence>
<feature type="region of interest" description="Disordered" evidence="1">
    <location>
        <begin position="1"/>
        <end position="444"/>
    </location>
</feature>
<feature type="compositionally biased region" description="Basic residues" evidence="1">
    <location>
        <begin position="425"/>
        <end position="439"/>
    </location>
</feature>
<feature type="compositionally biased region" description="Basic and acidic residues" evidence="1">
    <location>
        <begin position="1"/>
        <end position="13"/>
    </location>
</feature>
<accession>A0AAN6M750</accession>
<protein>
    <recommendedName>
        <fullName evidence="2">Inner kinetochore subunit AME1 domain-containing protein</fullName>
    </recommendedName>
</protein>
<feature type="compositionally biased region" description="Acidic residues" evidence="1">
    <location>
        <begin position="390"/>
        <end position="410"/>
    </location>
</feature>
<comment type="caution">
    <text evidence="3">The sequence shown here is derived from an EMBL/GenBank/DDBJ whole genome shotgun (WGS) entry which is preliminary data.</text>
</comment>
<reference evidence="3 4" key="1">
    <citation type="submission" date="2021-02" db="EMBL/GenBank/DDBJ databases">
        <title>Genome assembly of Pseudopithomyces chartarum.</title>
        <authorList>
            <person name="Jauregui R."/>
            <person name="Singh J."/>
            <person name="Voisey C."/>
        </authorList>
    </citation>
    <scope>NUCLEOTIDE SEQUENCE [LARGE SCALE GENOMIC DNA]</scope>
    <source>
        <strain evidence="3 4">AGR01</strain>
    </source>
</reference>
<dbReference type="Pfam" id="PF20994">
    <property type="entry name" value="CENPU"/>
    <property type="match status" value="1"/>
</dbReference>
<dbReference type="EMBL" id="WVTA01000001">
    <property type="protein sequence ID" value="KAK3217414.1"/>
    <property type="molecule type" value="Genomic_DNA"/>
</dbReference>
<feature type="domain" description="Inner kinetochore subunit AME1" evidence="2">
    <location>
        <begin position="453"/>
        <end position="641"/>
    </location>
</feature>
<feature type="compositionally biased region" description="Acidic residues" evidence="1">
    <location>
        <begin position="108"/>
        <end position="120"/>
    </location>
</feature>
<dbReference type="InterPro" id="IPR048743">
    <property type="entry name" value="AME1"/>
</dbReference>
<feature type="compositionally biased region" description="Acidic residues" evidence="1">
    <location>
        <begin position="344"/>
        <end position="354"/>
    </location>
</feature>
<organism evidence="3 4">
    <name type="scientific">Pseudopithomyces chartarum</name>
    <dbReference type="NCBI Taxonomy" id="1892770"/>
    <lineage>
        <taxon>Eukaryota</taxon>
        <taxon>Fungi</taxon>
        <taxon>Dikarya</taxon>
        <taxon>Ascomycota</taxon>
        <taxon>Pezizomycotina</taxon>
        <taxon>Dothideomycetes</taxon>
        <taxon>Pleosporomycetidae</taxon>
        <taxon>Pleosporales</taxon>
        <taxon>Massarineae</taxon>
        <taxon>Didymosphaeriaceae</taxon>
        <taxon>Pseudopithomyces</taxon>
    </lineage>
</organism>
<evidence type="ECO:0000313" key="3">
    <source>
        <dbReference type="EMBL" id="KAK3217414.1"/>
    </source>
</evidence>
<dbReference type="AlphaFoldDB" id="A0AAN6M750"/>